<name>A0A266QE96_9GAMM</name>
<keyword evidence="2" id="KW-0328">Glycosyltransferase</keyword>
<dbReference type="CDD" id="cd04187">
    <property type="entry name" value="DPM1_like_bac"/>
    <property type="match status" value="1"/>
</dbReference>
<evidence type="ECO:0000256" key="3">
    <source>
        <dbReference type="ARBA" id="ARBA00022679"/>
    </source>
</evidence>
<dbReference type="InterPro" id="IPR029044">
    <property type="entry name" value="Nucleotide-diphossugar_trans"/>
</dbReference>
<dbReference type="InterPro" id="IPR050256">
    <property type="entry name" value="Glycosyltransferase_2"/>
</dbReference>
<sequence length="307" mass="35165">MKQIQFIIPLLNEAKNIPLIYDAIRREITKNNIDIRITYIDDGSIDESWDQICQLSASDIRVKGIRFSRNFGKEYAIEAGLRQSKADAAIVLDADLQHPIALIPEMIEAWLNEGFKVVSGIKSQRQKESVFRSVVSSSYYYIFNRMSGLQLQQMTDFKLLDKEVIESYLALPEGSRFFRGLIAWLGYKEKLIEFSPLDRLHGETAWSFRQLVNYAKGTLISFSYVPLKLISFMSFAMFLFALLLGLQSIYNKLLGNAEEGFTTVLITQLIIGCAIMYGLSNIGTYIAKIYDELKSRPHYIISEETRE</sequence>
<keyword evidence="6 7" id="KW-0472">Membrane</keyword>
<dbReference type="SUPFAM" id="SSF53448">
    <property type="entry name" value="Nucleotide-diphospho-sugar transferases"/>
    <property type="match status" value="1"/>
</dbReference>
<accession>A0A266QE96</accession>
<dbReference type="InterPro" id="IPR001173">
    <property type="entry name" value="Glyco_trans_2-like"/>
</dbReference>
<dbReference type="AlphaFoldDB" id="A0A266QE96"/>
<evidence type="ECO:0000313" key="9">
    <source>
        <dbReference type="EMBL" id="OZY87671.1"/>
    </source>
</evidence>
<feature type="transmembrane region" description="Helical" evidence="7">
    <location>
        <begin position="229"/>
        <end position="250"/>
    </location>
</feature>
<comment type="caution">
    <text evidence="9">The sequence shown here is derived from an EMBL/GenBank/DDBJ whole genome shotgun (WGS) entry which is preliminary data.</text>
</comment>
<keyword evidence="4 7" id="KW-0812">Transmembrane</keyword>
<evidence type="ECO:0000256" key="5">
    <source>
        <dbReference type="ARBA" id="ARBA00022989"/>
    </source>
</evidence>
<keyword evidence="5 7" id="KW-1133">Transmembrane helix</keyword>
<evidence type="ECO:0000313" key="10">
    <source>
        <dbReference type="Proteomes" id="UP000216101"/>
    </source>
</evidence>
<keyword evidence="3" id="KW-0808">Transferase</keyword>
<evidence type="ECO:0000259" key="8">
    <source>
        <dbReference type="Pfam" id="PF00535"/>
    </source>
</evidence>
<dbReference type="GO" id="GO:0016757">
    <property type="term" value="F:glycosyltransferase activity"/>
    <property type="evidence" value="ECO:0007669"/>
    <property type="project" value="UniProtKB-KW"/>
</dbReference>
<dbReference type="Pfam" id="PF00535">
    <property type="entry name" value="Glycos_transf_2"/>
    <property type="match status" value="1"/>
</dbReference>
<feature type="domain" description="Glycosyltransferase 2-like" evidence="8">
    <location>
        <begin position="6"/>
        <end position="142"/>
    </location>
</feature>
<evidence type="ECO:0000256" key="7">
    <source>
        <dbReference type="SAM" id="Phobius"/>
    </source>
</evidence>
<dbReference type="PANTHER" id="PTHR48090:SF1">
    <property type="entry name" value="PROPHAGE BACTOPRENOL GLUCOSYL TRANSFERASE HOMOLOG"/>
    <property type="match status" value="1"/>
</dbReference>
<gene>
    <name evidence="9" type="ORF">CBP51_12110</name>
</gene>
<keyword evidence="10" id="KW-1185">Reference proteome</keyword>
<dbReference type="PANTHER" id="PTHR48090">
    <property type="entry name" value="UNDECAPRENYL-PHOSPHATE 4-DEOXY-4-FORMAMIDO-L-ARABINOSE TRANSFERASE-RELATED"/>
    <property type="match status" value="1"/>
</dbReference>
<dbReference type="Proteomes" id="UP000216101">
    <property type="component" value="Unassembled WGS sequence"/>
</dbReference>
<evidence type="ECO:0000256" key="1">
    <source>
        <dbReference type="ARBA" id="ARBA00004141"/>
    </source>
</evidence>
<reference evidence="10" key="1">
    <citation type="submission" date="2017-05" db="EMBL/GenBank/DDBJ databases">
        <authorList>
            <person name="Barney B.M."/>
        </authorList>
    </citation>
    <scope>NUCLEOTIDE SEQUENCE [LARGE SCALE GENOMIC DNA]</scope>
    <source>
        <strain evidence="10">PSBB022</strain>
    </source>
</reference>
<dbReference type="GO" id="GO:0005886">
    <property type="term" value="C:plasma membrane"/>
    <property type="evidence" value="ECO:0007669"/>
    <property type="project" value="TreeGrafter"/>
</dbReference>
<organism evidence="9 10">
    <name type="scientific">Cellvibrio mixtus</name>
    <dbReference type="NCBI Taxonomy" id="39650"/>
    <lineage>
        <taxon>Bacteria</taxon>
        <taxon>Pseudomonadati</taxon>
        <taxon>Pseudomonadota</taxon>
        <taxon>Gammaproteobacteria</taxon>
        <taxon>Cellvibrionales</taxon>
        <taxon>Cellvibrionaceae</taxon>
        <taxon>Cellvibrio</taxon>
    </lineage>
</organism>
<evidence type="ECO:0000256" key="4">
    <source>
        <dbReference type="ARBA" id="ARBA00022692"/>
    </source>
</evidence>
<evidence type="ECO:0000256" key="2">
    <source>
        <dbReference type="ARBA" id="ARBA00022676"/>
    </source>
</evidence>
<evidence type="ECO:0000256" key="6">
    <source>
        <dbReference type="ARBA" id="ARBA00023136"/>
    </source>
</evidence>
<protein>
    <recommendedName>
        <fullName evidence="8">Glycosyltransferase 2-like domain-containing protein</fullName>
    </recommendedName>
</protein>
<feature type="transmembrane region" description="Helical" evidence="7">
    <location>
        <begin position="262"/>
        <end position="287"/>
    </location>
</feature>
<proteinExistence type="predicted"/>
<dbReference type="EMBL" id="NHNI01000001">
    <property type="protein sequence ID" value="OZY87671.1"/>
    <property type="molecule type" value="Genomic_DNA"/>
</dbReference>
<dbReference type="RefSeq" id="WP_094985028.1">
    <property type="nucleotide sequence ID" value="NZ_NHNI01000001.1"/>
</dbReference>
<dbReference type="Gene3D" id="3.90.550.10">
    <property type="entry name" value="Spore Coat Polysaccharide Biosynthesis Protein SpsA, Chain A"/>
    <property type="match status" value="1"/>
</dbReference>
<comment type="subcellular location">
    <subcellularLocation>
        <location evidence="1">Membrane</location>
        <topology evidence="1">Multi-pass membrane protein</topology>
    </subcellularLocation>
</comment>